<keyword evidence="2" id="KW-1185">Reference proteome</keyword>
<protein>
    <submittedName>
        <fullName evidence="1">Uncharacterized protein</fullName>
    </submittedName>
</protein>
<gene>
    <name evidence="1" type="ORF">DERF_008100</name>
</gene>
<accession>A0A922L6M8</accession>
<dbReference type="Proteomes" id="UP000790347">
    <property type="component" value="Unassembled WGS sequence"/>
</dbReference>
<evidence type="ECO:0000313" key="1">
    <source>
        <dbReference type="EMBL" id="KAH9517424.1"/>
    </source>
</evidence>
<dbReference type="EMBL" id="ASGP02000003">
    <property type="protein sequence ID" value="KAH9517424.1"/>
    <property type="molecule type" value="Genomic_DNA"/>
</dbReference>
<evidence type="ECO:0000313" key="2">
    <source>
        <dbReference type="Proteomes" id="UP000790347"/>
    </source>
</evidence>
<name>A0A922L6M8_DERFA</name>
<dbReference type="AlphaFoldDB" id="A0A922L6M8"/>
<organism evidence="1 2">
    <name type="scientific">Dermatophagoides farinae</name>
    <name type="common">American house dust mite</name>
    <dbReference type="NCBI Taxonomy" id="6954"/>
    <lineage>
        <taxon>Eukaryota</taxon>
        <taxon>Metazoa</taxon>
        <taxon>Ecdysozoa</taxon>
        <taxon>Arthropoda</taxon>
        <taxon>Chelicerata</taxon>
        <taxon>Arachnida</taxon>
        <taxon>Acari</taxon>
        <taxon>Acariformes</taxon>
        <taxon>Sarcoptiformes</taxon>
        <taxon>Astigmata</taxon>
        <taxon>Psoroptidia</taxon>
        <taxon>Analgoidea</taxon>
        <taxon>Pyroglyphidae</taxon>
        <taxon>Dermatophagoidinae</taxon>
        <taxon>Dermatophagoides</taxon>
    </lineage>
</organism>
<reference evidence="1" key="2">
    <citation type="journal article" date="2022" name="Res Sq">
        <title>Comparative Genomics Reveals Insights into the Divergent Evolution of Astigmatic Mites and Household Pest Adaptations.</title>
        <authorList>
            <person name="Xiong Q."/>
            <person name="Wan A.T.-Y."/>
            <person name="Liu X.-Y."/>
            <person name="Fung C.S.-H."/>
            <person name="Xiao X."/>
            <person name="Malainual N."/>
            <person name="Hou J."/>
            <person name="Wang L."/>
            <person name="Wang M."/>
            <person name="Yang K."/>
            <person name="Cui Y."/>
            <person name="Leung E."/>
            <person name="Nong W."/>
            <person name="Shin S.-K."/>
            <person name="Au S."/>
            <person name="Jeong K.Y."/>
            <person name="Chew F.T."/>
            <person name="Hui J."/>
            <person name="Leung T.F."/>
            <person name="Tungtrongchitr A."/>
            <person name="Zhong N."/>
            <person name="Liu Z."/>
            <person name="Tsui S."/>
        </authorList>
    </citation>
    <scope>NUCLEOTIDE SEQUENCE</scope>
    <source>
        <strain evidence="1">Derf</strain>
        <tissue evidence="1">Whole organism</tissue>
    </source>
</reference>
<sequence>MDSPDIVLRPPMQTHSNSRYMAFLFTNSMLATWQIKKRLRRRLYRILQWNNTIVIQVTKKVLLVIIIDRTTMSIFTRIEFKTYGFNRVMIKRCIHPIFQGFLVKISIPP</sequence>
<comment type="caution">
    <text evidence="1">The sequence shown here is derived from an EMBL/GenBank/DDBJ whole genome shotgun (WGS) entry which is preliminary data.</text>
</comment>
<reference evidence="1" key="1">
    <citation type="submission" date="2013-05" db="EMBL/GenBank/DDBJ databases">
        <authorList>
            <person name="Yim A.K.Y."/>
            <person name="Chan T.F."/>
            <person name="Ji K.M."/>
            <person name="Liu X.Y."/>
            <person name="Zhou J.W."/>
            <person name="Li R.Q."/>
            <person name="Yang K.Y."/>
            <person name="Li J."/>
            <person name="Li M."/>
            <person name="Law P.T.W."/>
            <person name="Wu Y.L."/>
            <person name="Cai Z.L."/>
            <person name="Qin H."/>
            <person name="Bao Y."/>
            <person name="Leung R.K.K."/>
            <person name="Ng P.K.S."/>
            <person name="Zou J."/>
            <person name="Zhong X.J."/>
            <person name="Ran P.X."/>
            <person name="Zhong N.S."/>
            <person name="Liu Z.G."/>
            <person name="Tsui S.K.W."/>
        </authorList>
    </citation>
    <scope>NUCLEOTIDE SEQUENCE</scope>
    <source>
        <strain evidence="1">Derf</strain>
        <tissue evidence="1">Whole organism</tissue>
    </source>
</reference>
<proteinExistence type="predicted"/>